<evidence type="ECO:0000313" key="1">
    <source>
        <dbReference type="EMBL" id="AXQ05115.1"/>
    </source>
</evidence>
<dbReference type="GO" id="GO:0044003">
    <property type="term" value="P:symbiont-mediated perturbation of host process"/>
    <property type="evidence" value="ECO:0007669"/>
    <property type="project" value="InterPro"/>
</dbReference>
<protein>
    <submittedName>
        <fullName evidence="1">Sigma 1s</fullName>
    </submittedName>
</protein>
<dbReference type="Pfam" id="PF02454">
    <property type="entry name" value="Sigma_1s"/>
    <property type="match status" value="1"/>
</dbReference>
<reference evidence="1" key="1">
    <citation type="submission" date="2017-11" db="EMBL/GenBank/DDBJ databases">
        <title>Molecular characterisation of novel mammalian orthoreovirus isolates from bats in Slovenia.</title>
        <authorList>
            <person name="Naglic T."/>
            <person name="Rihtaric D."/>
            <person name="Hostnik P."/>
            <person name="Toplak N."/>
            <person name="Koren S."/>
            <person name="Kuhar U."/>
            <person name="Jamnikar Ciglenecki U."/>
            <person name="Kutnjak D."/>
            <person name="Ravnikar M."/>
            <person name="Steyer A."/>
        </authorList>
    </citation>
    <scope>NUCLEOTIDE SEQUENCE</scope>
    <source>
        <strain evidence="1">SI-MRV06</strain>
    </source>
</reference>
<organism evidence="1">
    <name type="scientific">Mammalian orthoreovirus</name>
    <dbReference type="NCBI Taxonomy" id="351073"/>
    <lineage>
        <taxon>Viruses</taxon>
        <taxon>Riboviria</taxon>
        <taxon>Orthornavirae</taxon>
        <taxon>Duplornaviricota</taxon>
        <taxon>Resentoviricetes</taxon>
        <taxon>Reovirales</taxon>
        <taxon>Spinareoviridae</taxon>
        <taxon>Orthoreovirus</taxon>
        <taxon>Orthoreovirus mammalis</taxon>
    </lineage>
</organism>
<name>A0A346M2X6_9REOV</name>
<dbReference type="InterPro" id="IPR003478">
    <property type="entry name" value="Capsid_sigma_1s"/>
</dbReference>
<accession>A0A346M2X6</accession>
<dbReference type="EMBL" id="MG457124">
    <property type="protein sequence ID" value="AXQ05115.1"/>
    <property type="molecule type" value="Genomic_RNA"/>
</dbReference>
<sequence>MGRSTKNSRKSRNKSRSTLLISGIPILGLMGSEDRLMASVIASQPLNADWVRWMVDLWLSRTNLRSYLTQLAKTLKTYPLWVTDSMLSNQELTTWIHSRLISLDEHPLWRQMLEESVLNCPH</sequence>
<gene>
    <name evidence="1" type="primary">S1</name>
</gene>
<proteinExistence type="predicted"/>